<dbReference type="Gene3D" id="1.10.10.10">
    <property type="entry name" value="Winged helix-like DNA-binding domain superfamily/Winged helix DNA-binding domain"/>
    <property type="match status" value="1"/>
</dbReference>
<dbReference type="InterPro" id="IPR000086">
    <property type="entry name" value="NUDIX_hydrolase_dom"/>
</dbReference>
<evidence type="ECO:0000259" key="2">
    <source>
        <dbReference type="PROSITE" id="PS51462"/>
    </source>
</evidence>
<dbReference type="PROSITE" id="PS00893">
    <property type="entry name" value="NUDIX_BOX"/>
    <property type="match status" value="1"/>
</dbReference>
<name>A0AA45L417_9PSEU</name>
<dbReference type="Pfam" id="PF00293">
    <property type="entry name" value="NUDIX"/>
    <property type="match status" value="1"/>
</dbReference>
<protein>
    <submittedName>
        <fullName evidence="3">NUDIX hydrolase</fullName>
    </submittedName>
</protein>
<dbReference type="InterPro" id="IPR015797">
    <property type="entry name" value="NUDIX_hydrolase-like_dom_sf"/>
</dbReference>
<keyword evidence="1 3" id="KW-0378">Hydrolase</keyword>
<dbReference type="EMBL" id="CP073249">
    <property type="protein sequence ID" value="QUF02708.1"/>
    <property type="molecule type" value="Genomic_DNA"/>
</dbReference>
<gene>
    <name evidence="3" type="ORF">KCV87_25080</name>
</gene>
<dbReference type="Proteomes" id="UP000677152">
    <property type="component" value="Chromosome"/>
</dbReference>
<evidence type="ECO:0000256" key="1">
    <source>
        <dbReference type="ARBA" id="ARBA00022801"/>
    </source>
</evidence>
<dbReference type="SUPFAM" id="SSF55811">
    <property type="entry name" value="Nudix"/>
    <property type="match status" value="1"/>
</dbReference>
<sequence>MARARRKREPVFVTVDLVVLTVLGGRLSALLVERVNDPFQGWPALPGGYVRGRETLEETARRELAEETGLTGVLLEQVGVHSDPDRDPSGRVITCAFLAIVPRPPLPVAGSDASAVGWVPVDEVGELAFDHAVLLRDAVERARDRLQFTGIATAFCADEFTVADLREVYEAVWGVRLDKPNFHRKVTEVPGFLVPTGEKRATGAGRPAALYRAGRVDDLLPPMMRPRT</sequence>
<reference evidence="3" key="1">
    <citation type="submission" date="2021-04" db="EMBL/GenBank/DDBJ databases">
        <title>Genomic sequence of Actinosynnema pretiosum subsp. pretiosum ATCC 31280 (C-14919).</title>
        <authorList>
            <person name="Bai L."/>
            <person name="Wang X."/>
            <person name="Xiao Y."/>
        </authorList>
    </citation>
    <scope>NUCLEOTIDE SEQUENCE</scope>
    <source>
        <strain evidence="3">ATCC 31280</strain>
    </source>
</reference>
<dbReference type="InterPro" id="IPR020084">
    <property type="entry name" value="NUDIX_hydrolase_CS"/>
</dbReference>
<dbReference type="InterPro" id="IPR036388">
    <property type="entry name" value="WH-like_DNA-bd_sf"/>
</dbReference>
<dbReference type="Pfam" id="PF21906">
    <property type="entry name" value="WHD_NrtR"/>
    <property type="match status" value="1"/>
</dbReference>
<dbReference type="InterPro" id="IPR036390">
    <property type="entry name" value="WH_DNA-bd_sf"/>
</dbReference>
<dbReference type="InterPro" id="IPR054105">
    <property type="entry name" value="WHD_NrtR"/>
</dbReference>
<feature type="domain" description="Nudix hydrolase" evidence="2">
    <location>
        <begin position="10"/>
        <end position="141"/>
    </location>
</feature>
<accession>A0AA45L417</accession>
<dbReference type="PROSITE" id="PS51462">
    <property type="entry name" value="NUDIX"/>
    <property type="match status" value="1"/>
</dbReference>
<dbReference type="Gene3D" id="3.90.79.10">
    <property type="entry name" value="Nucleoside Triphosphate Pyrophosphohydrolase"/>
    <property type="match status" value="1"/>
</dbReference>
<evidence type="ECO:0000313" key="3">
    <source>
        <dbReference type="EMBL" id="QUF02708.1"/>
    </source>
</evidence>
<dbReference type="GO" id="GO:0016787">
    <property type="term" value="F:hydrolase activity"/>
    <property type="evidence" value="ECO:0007669"/>
    <property type="project" value="UniProtKB-KW"/>
</dbReference>
<dbReference type="AlphaFoldDB" id="A0AA45L417"/>
<dbReference type="PANTHER" id="PTHR43736:SF4">
    <property type="entry name" value="SLR1690 PROTEIN"/>
    <property type="match status" value="1"/>
</dbReference>
<proteinExistence type="predicted"/>
<dbReference type="PANTHER" id="PTHR43736">
    <property type="entry name" value="ADP-RIBOSE PYROPHOSPHATASE"/>
    <property type="match status" value="1"/>
</dbReference>
<organism evidence="3 4">
    <name type="scientific">Actinosynnema pretiosum subsp. pretiosum</name>
    <dbReference type="NCBI Taxonomy" id="103721"/>
    <lineage>
        <taxon>Bacteria</taxon>
        <taxon>Bacillati</taxon>
        <taxon>Actinomycetota</taxon>
        <taxon>Actinomycetes</taxon>
        <taxon>Pseudonocardiales</taxon>
        <taxon>Pseudonocardiaceae</taxon>
        <taxon>Actinosynnema</taxon>
    </lineage>
</organism>
<dbReference type="CDD" id="cd18873">
    <property type="entry name" value="NUDIX_NadM_like"/>
    <property type="match status" value="1"/>
</dbReference>
<evidence type="ECO:0000313" key="4">
    <source>
        <dbReference type="Proteomes" id="UP000677152"/>
    </source>
</evidence>
<dbReference type="SUPFAM" id="SSF46785">
    <property type="entry name" value="Winged helix' DNA-binding domain"/>
    <property type="match status" value="1"/>
</dbReference>